<dbReference type="GO" id="GO:0006508">
    <property type="term" value="P:proteolysis"/>
    <property type="evidence" value="ECO:0007669"/>
    <property type="project" value="UniProtKB-KW"/>
</dbReference>
<keyword evidence="2" id="KW-0378">Hydrolase</keyword>
<dbReference type="AlphaFoldDB" id="A0ABD5S437"/>
<dbReference type="InterPro" id="IPR009003">
    <property type="entry name" value="Peptidase_S1_PA"/>
</dbReference>
<dbReference type="EMBL" id="JBHSWU010001032">
    <property type="protein sequence ID" value="MFC6726319.1"/>
    <property type="molecule type" value="Genomic_DNA"/>
</dbReference>
<evidence type="ECO:0000313" key="2">
    <source>
        <dbReference type="EMBL" id="MFC6726319.1"/>
    </source>
</evidence>
<reference evidence="2 3" key="1">
    <citation type="journal article" date="2019" name="Int. J. Syst. Evol. Microbiol.">
        <title>The Global Catalogue of Microorganisms (GCM) 10K type strain sequencing project: providing services to taxonomists for standard genome sequencing and annotation.</title>
        <authorList>
            <consortium name="The Broad Institute Genomics Platform"/>
            <consortium name="The Broad Institute Genome Sequencing Center for Infectious Disease"/>
            <person name="Wu L."/>
            <person name="Ma J."/>
        </authorList>
    </citation>
    <scope>NUCLEOTIDE SEQUENCE [LARGE SCALE GENOMIC DNA]</scope>
    <source>
        <strain evidence="2 3">NBRC 111368</strain>
    </source>
</reference>
<proteinExistence type="predicted"/>
<dbReference type="Gene3D" id="2.40.10.10">
    <property type="entry name" value="Trypsin-like serine proteases"/>
    <property type="match status" value="1"/>
</dbReference>
<keyword evidence="2" id="KW-0645">Protease</keyword>
<dbReference type="InterPro" id="IPR043504">
    <property type="entry name" value="Peptidase_S1_PA_chymotrypsin"/>
</dbReference>
<keyword evidence="3" id="KW-1185">Reference proteome</keyword>
<evidence type="ECO:0000313" key="3">
    <source>
        <dbReference type="Proteomes" id="UP001596328"/>
    </source>
</evidence>
<name>A0ABD5S437_9EURY</name>
<sequence length="101" mass="10885">HPGGVGYWIVSLGRLRRGRGFLGSDRLVSTVPSSQGSSGSPLLTLDGTVVGLTYAGIPDRRRQPGTPPEPTDDRVRESFEVETDSLHVPVETVLDTVEGWE</sequence>
<dbReference type="SUPFAM" id="SSF50494">
    <property type="entry name" value="Trypsin-like serine proteases"/>
    <property type="match status" value="1"/>
</dbReference>
<feature type="region of interest" description="Disordered" evidence="1">
    <location>
        <begin position="54"/>
        <end position="76"/>
    </location>
</feature>
<dbReference type="GO" id="GO:0008233">
    <property type="term" value="F:peptidase activity"/>
    <property type="evidence" value="ECO:0007669"/>
    <property type="project" value="UniProtKB-KW"/>
</dbReference>
<gene>
    <name evidence="2" type="ORF">ACFQE1_18515</name>
</gene>
<accession>A0ABD5S437</accession>
<comment type="caution">
    <text evidence="2">The sequence shown here is derived from an EMBL/GenBank/DDBJ whole genome shotgun (WGS) entry which is preliminary data.</text>
</comment>
<dbReference type="Proteomes" id="UP001596328">
    <property type="component" value="Unassembled WGS sequence"/>
</dbReference>
<protein>
    <submittedName>
        <fullName evidence="2">Serine protease</fullName>
    </submittedName>
</protein>
<organism evidence="2 3">
    <name type="scientific">Halobium palmae</name>
    <dbReference type="NCBI Taxonomy" id="1776492"/>
    <lineage>
        <taxon>Archaea</taxon>
        <taxon>Methanobacteriati</taxon>
        <taxon>Methanobacteriota</taxon>
        <taxon>Stenosarchaea group</taxon>
        <taxon>Halobacteria</taxon>
        <taxon>Halobacteriales</taxon>
        <taxon>Haloferacaceae</taxon>
        <taxon>Halobium</taxon>
    </lineage>
</organism>
<evidence type="ECO:0000256" key="1">
    <source>
        <dbReference type="SAM" id="MobiDB-lite"/>
    </source>
</evidence>
<feature type="non-terminal residue" evidence="2">
    <location>
        <position position="1"/>
    </location>
</feature>